<accession>A0A2M7UK35</accession>
<evidence type="ECO:0000313" key="4">
    <source>
        <dbReference type="Proteomes" id="UP000231071"/>
    </source>
</evidence>
<name>A0A2M7UK35_9BACT</name>
<feature type="transmembrane region" description="Helical" evidence="1">
    <location>
        <begin position="52"/>
        <end position="69"/>
    </location>
</feature>
<dbReference type="EMBL" id="PFOI01000009">
    <property type="protein sequence ID" value="PIZ71607.1"/>
    <property type="molecule type" value="Genomic_DNA"/>
</dbReference>
<organism evidence="3 4">
    <name type="scientific">Candidatus Portnoybacteria bacterium CG_4_10_14_0_2_um_filter_39_11</name>
    <dbReference type="NCBI Taxonomy" id="1974797"/>
    <lineage>
        <taxon>Bacteria</taxon>
        <taxon>Candidatus Portnoyibacteriota</taxon>
    </lineage>
</organism>
<dbReference type="InterPro" id="IPR047817">
    <property type="entry name" value="ABC2_TM_bact-type"/>
</dbReference>
<dbReference type="Proteomes" id="UP000231071">
    <property type="component" value="Unassembled WGS sequence"/>
</dbReference>
<feature type="transmembrane region" description="Helical" evidence="1">
    <location>
        <begin position="227"/>
        <end position="249"/>
    </location>
</feature>
<evidence type="ECO:0000256" key="1">
    <source>
        <dbReference type="SAM" id="Phobius"/>
    </source>
</evidence>
<proteinExistence type="predicted"/>
<gene>
    <name evidence="3" type="ORF">COY09_00420</name>
</gene>
<reference evidence="4" key="1">
    <citation type="submission" date="2017-09" db="EMBL/GenBank/DDBJ databases">
        <title>Depth-based differentiation of microbial function through sediment-hosted aquifers and enrichment of novel symbionts in the deep terrestrial subsurface.</title>
        <authorList>
            <person name="Probst A.J."/>
            <person name="Ladd B."/>
            <person name="Jarett J.K."/>
            <person name="Geller-Mcgrath D.E."/>
            <person name="Sieber C.M.K."/>
            <person name="Emerson J.B."/>
            <person name="Anantharaman K."/>
            <person name="Thomas B.C."/>
            <person name="Malmstrom R."/>
            <person name="Stieglmeier M."/>
            <person name="Klingl A."/>
            <person name="Woyke T."/>
            <person name="Ryan C.M."/>
            <person name="Banfield J.F."/>
        </authorList>
    </citation>
    <scope>NUCLEOTIDE SEQUENCE [LARGE SCALE GENOMIC DNA]</scope>
</reference>
<sequence>MKFHRINAIIWRHIYGTHRTLHRLVDLFYWPTLDLVLWGFMATYFTRAGQSAFNLMAFLLGAMILWGILIRSQQDVSISFMEEVWSRNLLNIFGSPLFVPEFLTAAFLLSLIRIIIVFAFMGLLSWLLYAFNILTFSFYLIPFWLNLLIFGWTIGIVAMAIILRFGQRFNFIAWSLPVLIQPVSAVFYPLSVLPGFLQKIGLALPTTYVFEGMRQVITTHQLSISHLALAFGLNLLYLILGCLFFVIMYRSVRKKGLLSKLE</sequence>
<feature type="domain" description="ABC transmembrane type-2" evidence="2">
    <location>
        <begin position="22"/>
        <end position="248"/>
    </location>
</feature>
<evidence type="ECO:0000259" key="2">
    <source>
        <dbReference type="PROSITE" id="PS51012"/>
    </source>
</evidence>
<feature type="transmembrane region" description="Helical" evidence="1">
    <location>
        <begin position="89"/>
        <end position="109"/>
    </location>
</feature>
<dbReference type="PROSITE" id="PS51012">
    <property type="entry name" value="ABC_TM2"/>
    <property type="match status" value="1"/>
</dbReference>
<dbReference type="AlphaFoldDB" id="A0A2M7UK35"/>
<keyword evidence="1" id="KW-0812">Transmembrane</keyword>
<keyword evidence="1" id="KW-0472">Membrane</keyword>
<keyword evidence="1" id="KW-1133">Transmembrane helix</keyword>
<protein>
    <submittedName>
        <fullName evidence="3">ABC transporter</fullName>
    </submittedName>
</protein>
<evidence type="ECO:0000313" key="3">
    <source>
        <dbReference type="EMBL" id="PIZ71607.1"/>
    </source>
</evidence>
<feature type="transmembrane region" description="Helical" evidence="1">
    <location>
        <begin position="147"/>
        <end position="166"/>
    </location>
</feature>
<feature type="transmembrane region" description="Helical" evidence="1">
    <location>
        <begin position="116"/>
        <end position="141"/>
    </location>
</feature>
<feature type="transmembrane region" description="Helical" evidence="1">
    <location>
        <begin position="178"/>
        <end position="197"/>
    </location>
</feature>
<comment type="caution">
    <text evidence="3">The sequence shown here is derived from an EMBL/GenBank/DDBJ whole genome shotgun (WGS) entry which is preliminary data.</text>
</comment>